<evidence type="ECO:0000256" key="12">
    <source>
        <dbReference type="ARBA" id="ARBA00034013"/>
    </source>
</evidence>
<comment type="similarity">
    <text evidence="3 14">Belongs to the glycosyl hydrolase 13 family.</text>
</comment>
<evidence type="ECO:0000256" key="4">
    <source>
        <dbReference type="ARBA" id="ARBA00012268"/>
    </source>
</evidence>
<dbReference type="SUPFAM" id="SSF81296">
    <property type="entry name" value="E set domains"/>
    <property type="match status" value="1"/>
</dbReference>
<feature type="site" description="Transition state stabilizer" evidence="17">
    <location>
        <position position="380"/>
    </location>
</feature>
<gene>
    <name evidence="19" type="ORF">CUD01_09450</name>
</gene>
<evidence type="ECO:0000256" key="10">
    <source>
        <dbReference type="ARBA" id="ARBA00032057"/>
    </source>
</evidence>
<dbReference type="InterPro" id="IPR017853">
    <property type="entry name" value="GH"/>
</dbReference>
<evidence type="ECO:0000256" key="7">
    <source>
        <dbReference type="ARBA" id="ARBA00022801"/>
    </source>
</evidence>
<comment type="pathway">
    <text evidence="2 14">Glycan biosynthesis; trehalose biosynthesis.</text>
</comment>
<dbReference type="RefSeq" id="WP_141319171.1">
    <property type="nucleotide sequence ID" value="NZ_BJLP01000012.1"/>
</dbReference>
<evidence type="ECO:0000256" key="17">
    <source>
        <dbReference type="PIRSR" id="PIRSR006337-3"/>
    </source>
</evidence>
<keyword evidence="20" id="KW-1185">Reference proteome</keyword>
<dbReference type="CDD" id="cd11325">
    <property type="entry name" value="AmyAc_GTHase"/>
    <property type="match status" value="1"/>
</dbReference>
<dbReference type="InterPro" id="IPR044901">
    <property type="entry name" value="Trehalose_TreZ_E-set_sf"/>
</dbReference>
<dbReference type="GO" id="GO:0005992">
    <property type="term" value="P:trehalose biosynthetic process"/>
    <property type="evidence" value="ECO:0007669"/>
    <property type="project" value="UniProtKB-UniRule"/>
</dbReference>
<dbReference type="EMBL" id="BJLP01000012">
    <property type="protein sequence ID" value="GEA80501.1"/>
    <property type="molecule type" value="Genomic_DNA"/>
</dbReference>
<feature type="active site" description="Nucleophile" evidence="15">
    <location>
        <position position="248"/>
    </location>
</feature>
<organism evidence="19 20">
    <name type="scientific">Cellulomonas uda</name>
    <dbReference type="NCBI Taxonomy" id="1714"/>
    <lineage>
        <taxon>Bacteria</taxon>
        <taxon>Bacillati</taxon>
        <taxon>Actinomycetota</taxon>
        <taxon>Actinomycetes</taxon>
        <taxon>Micrococcales</taxon>
        <taxon>Cellulomonadaceae</taxon>
        <taxon>Cellulomonas</taxon>
    </lineage>
</organism>
<evidence type="ECO:0000256" key="1">
    <source>
        <dbReference type="ARBA" id="ARBA00004496"/>
    </source>
</evidence>
<evidence type="ECO:0000256" key="14">
    <source>
        <dbReference type="PIRNR" id="PIRNR006337"/>
    </source>
</evidence>
<dbReference type="NCBIfam" id="TIGR02402">
    <property type="entry name" value="trehalose_TreZ"/>
    <property type="match status" value="1"/>
</dbReference>
<feature type="binding site" evidence="16">
    <location>
        <begin position="310"/>
        <end position="314"/>
    </location>
    <ligand>
        <name>substrate</name>
    </ligand>
</feature>
<evidence type="ECO:0000256" key="8">
    <source>
        <dbReference type="ARBA" id="ARBA00023277"/>
    </source>
</evidence>
<dbReference type="UniPathway" id="UPA00299"/>
<accession>A0A4Y3K7I3</accession>
<dbReference type="SUPFAM" id="SSF51445">
    <property type="entry name" value="(Trans)glycosidases"/>
    <property type="match status" value="1"/>
</dbReference>
<keyword evidence="6" id="KW-0963">Cytoplasm</keyword>
<dbReference type="CDD" id="cd02853">
    <property type="entry name" value="E_set_MTHase_like_N"/>
    <property type="match status" value="1"/>
</dbReference>
<keyword evidence="7 14" id="KW-0378">Hydrolase</keyword>
<protein>
    <recommendedName>
        <fullName evidence="5 13">Malto-oligosyltrehalose trehalohydrolase</fullName>
        <shortName evidence="14">MTHase</shortName>
        <ecNumber evidence="4 13">3.2.1.141</ecNumber>
    </recommendedName>
    <alternativeName>
        <fullName evidence="11 14">4-alpha-D-((1-&gt;4)-alpha-D-glucano)trehalose trehalohydrolase</fullName>
    </alternativeName>
    <alternativeName>
        <fullName evidence="10 14">Maltooligosyl trehalose trehalohydrolase</fullName>
    </alternativeName>
</protein>
<dbReference type="InterPro" id="IPR012768">
    <property type="entry name" value="Trehalose_TreZ"/>
</dbReference>
<reference evidence="19 20" key="1">
    <citation type="submission" date="2019-06" db="EMBL/GenBank/DDBJ databases">
        <title>Whole genome shotgun sequence of Cellulomonas uda NBRC 3747.</title>
        <authorList>
            <person name="Hosoyama A."/>
            <person name="Uohara A."/>
            <person name="Ohji S."/>
            <person name="Ichikawa N."/>
        </authorList>
    </citation>
    <scope>NUCLEOTIDE SEQUENCE [LARGE SCALE GENOMIC DNA]</scope>
    <source>
        <strain evidence="19 20">NBRC 3747</strain>
    </source>
</reference>
<keyword evidence="9 14" id="KW-0326">Glycosidase</keyword>
<comment type="catalytic activity">
    <reaction evidence="12 14">
        <text>hydrolysis of (1-&gt;4)-alpha-D-glucosidic linkage in 4-alpha-D-[(1-&gt;4)-alpha-D-glucanosyl]n trehalose to yield trehalose and (1-&gt;4)-alpha-D-glucan.</text>
        <dbReference type="EC" id="3.2.1.141"/>
    </reaction>
</comment>
<evidence type="ECO:0000259" key="18">
    <source>
        <dbReference type="SMART" id="SM00642"/>
    </source>
</evidence>
<evidence type="ECO:0000256" key="5">
    <source>
        <dbReference type="ARBA" id="ARBA00015938"/>
    </source>
</evidence>
<keyword evidence="8" id="KW-0119">Carbohydrate metabolism</keyword>
<feature type="domain" description="Glycosyl hydrolase family 13 catalytic" evidence="18">
    <location>
        <begin position="102"/>
        <end position="504"/>
    </location>
</feature>
<dbReference type="GO" id="GO:0033942">
    <property type="term" value="F:4-alpha-D-(1-&gt;4)-alpha-D-glucanotrehalose trehalohydrolase activity"/>
    <property type="evidence" value="ECO:0007669"/>
    <property type="project" value="UniProtKB-EC"/>
</dbReference>
<evidence type="ECO:0000256" key="9">
    <source>
        <dbReference type="ARBA" id="ARBA00023295"/>
    </source>
</evidence>
<dbReference type="Proteomes" id="UP000315842">
    <property type="component" value="Unassembled WGS sequence"/>
</dbReference>
<dbReference type="InterPro" id="IPR006047">
    <property type="entry name" value="GH13_cat_dom"/>
</dbReference>
<evidence type="ECO:0000256" key="6">
    <source>
        <dbReference type="ARBA" id="ARBA00022490"/>
    </source>
</evidence>
<dbReference type="Gene3D" id="3.20.20.80">
    <property type="entry name" value="Glycosidases"/>
    <property type="match status" value="1"/>
</dbReference>
<comment type="subcellular location">
    <subcellularLocation>
        <location evidence="1 15">Cytoplasm</location>
    </subcellularLocation>
</comment>
<dbReference type="InterPro" id="IPR014756">
    <property type="entry name" value="Ig_E-set"/>
</dbReference>
<feature type="binding site" evidence="16">
    <location>
        <begin position="246"/>
        <end position="251"/>
    </location>
    <ligand>
        <name>substrate</name>
    </ligand>
</feature>
<evidence type="ECO:0000256" key="11">
    <source>
        <dbReference type="ARBA" id="ARBA00033284"/>
    </source>
</evidence>
<dbReference type="Gene3D" id="1.10.10.760">
    <property type="entry name" value="E-set domains of sugar-utilizing enzymes"/>
    <property type="match status" value="1"/>
</dbReference>
<dbReference type="PIRSF" id="PIRSF006337">
    <property type="entry name" value="Trehalose_TreZ"/>
    <property type="match status" value="1"/>
</dbReference>
<feature type="binding site" evidence="16">
    <location>
        <begin position="379"/>
        <end position="384"/>
    </location>
    <ligand>
        <name>substrate</name>
    </ligand>
</feature>
<sequence length="600" mass="65761">MRAAVWAPDAARVDVLVGPDDTPREVRALTRSPDGWWHDDRDLPHGTDYAFSLDGGPARPDPRSAWQPAGVHGPSRVFDTARFTWTDDGWAGVDVRGRVLYELHVGTFTDEGTLDAACEHLEDLVSLGVDVVELMPVAPFDGDRGWGYDGVGPWAVHEAYGGPAALQRFVDAAHAHGLAVCLDVVHNHLGPAGAYVGEFGPYWTDAHHTPWGSAINLDQPGSAEVRAWLIGSALRWLRDFHVDALRLDAVHELRDDSDRHLLSELSDEVAALATELGRPLSLVAETDLNDVVSVTPTSEGGWGMTAQWADDVHHAIHALVTGERHGYYVDFGSPATLRQALTRVFVHDGGYSTFRDRDWGRPVPDGTDGHRFVVFVQDHDQVGNRAIGDRPSAWLSPGLLACEAALLLLSPFTPMLFMGEEWGTRRPFPFFTSYTDHDLGDAVREGRRREFAGHGWAALYGHDIEVPDPQDPATRDAAVLDRTERTHDDHARLLEWYRTLIALRRSSPDLASGDLADTVLTWSGPDDADGPWHGLLDLRRGDAHVLVNLDTTEHAVPLAPDVPLVVAAAWDPVRYDGPDTLVVPAASATVLLPRDEQRSA</sequence>
<evidence type="ECO:0000256" key="3">
    <source>
        <dbReference type="ARBA" id="ARBA00008061"/>
    </source>
</evidence>
<evidence type="ECO:0000313" key="20">
    <source>
        <dbReference type="Proteomes" id="UP000315842"/>
    </source>
</evidence>
<evidence type="ECO:0000313" key="19">
    <source>
        <dbReference type="EMBL" id="GEA80501.1"/>
    </source>
</evidence>
<dbReference type="PANTHER" id="PTHR43651:SF11">
    <property type="entry name" value="MALTO-OLIGOSYLTREHALOSE TREHALOHYDROLASE"/>
    <property type="match status" value="1"/>
</dbReference>
<dbReference type="GO" id="GO:0005737">
    <property type="term" value="C:cytoplasm"/>
    <property type="evidence" value="ECO:0007669"/>
    <property type="project" value="UniProtKB-SubCell"/>
</dbReference>
<dbReference type="InterPro" id="IPR013783">
    <property type="entry name" value="Ig-like_fold"/>
</dbReference>
<comment type="caution">
    <text evidence="19">The sequence shown here is derived from an EMBL/GenBank/DDBJ whole genome shotgun (WGS) entry which is preliminary data.</text>
</comment>
<evidence type="ECO:0000256" key="16">
    <source>
        <dbReference type="PIRSR" id="PIRSR006337-2"/>
    </source>
</evidence>
<evidence type="ECO:0000256" key="15">
    <source>
        <dbReference type="PIRSR" id="PIRSR006337-1"/>
    </source>
</evidence>
<dbReference type="Gene3D" id="2.60.40.10">
    <property type="entry name" value="Immunoglobulins"/>
    <property type="match status" value="1"/>
</dbReference>
<dbReference type="SMART" id="SM00642">
    <property type="entry name" value="Aamy"/>
    <property type="match status" value="1"/>
</dbReference>
<feature type="active site" description="Proton donor" evidence="15">
    <location>
        <position position="285"/>
    </location>
</feature>
<dbReference type="AlphaFoldDB" id="A0A4Y3K7I3"/>
<dbReference type="EC" id="3.2.1.141" evidence="4 13"/>
<proteinExistence type="inferred from homology"/>
<name>A0A4Y3K7I3_CELUD</name>
<evidence type="ECO:0000256" key="13">
    <source>
        <dbReference type="NCBIfam" id="TIGR02402"/>
    </source>
</evidence>
<dbReference type="PANTHER" id="PTHR43651">
    <property type="entry name" value="1,4-ALPHA-GLUCAN-BRANCHING ENZYME"/>
    <property type="match status" value="1"/>
</dbReference>
<evidence type="ECO:0000256" key="2">
    <source>
        <dbReference type="ARBA" id="ARBA00005199"/>
    </source>
</evidence>
<dbReference type="Pfam" id="PF00128">
    <property type="entry name" value="Alpha-amylase"/>
    <property type="match status" value="1"/>
</dbReference>